<keyword evidence="3" id="KW-0807">Transducer</keyword>
<dbReference type="InterPro" id="IPR004090">
    <property type="entry name" value="Chemotax_Me-accpt_rcpt"/>
</dbReference>
<protein>
    <submittedName>
        <fullName evidence="5">Methyl-accepting chemotaxis protein</fullName>
    </submittedName>
</protein>
<accession>A0ABT8SST7</accession>
<comment type="similarity">
    <text evidence="2">Belongs to the methyl-accepting chemotaxis (MCP) protein family.</text>
</comment>
<evidence type="ECO:0000256" key="1">
    <source>
        <dbReference type="ARBA" id="ARBA00022500"/>
    </source>
</evidence>
<gene>
    <name evidence="5" type="ORF">Q2T52_03415</name>
</gene>
<name>A0ABT8SST7_9HYPH</name>
<dbReference type="InterPro" id="IPR004089">
    <property type="entry name" value="MCPsignal_dom"/>
</dbReference>
<comment type="caution">
    <text evidence="5">The sequence shown here is derived from an EMBL/GenBank/DDBJ whole genome shotgun (WGS) entry which is preliminary data.</text>
</comment>
<dbReference type="Pfam" id="PF00015">
    <property type="entry name" value="MCPsignal"/>
    <property type="match status" value="1"/>
</dbReference>
<keyword evidence="1" id="KW-0145">Chemotaxis</keyword>
<dbReference type="PANTHER" id="PTHR43531">
    <property type="entry name" value="PROTEIN ICFG"/>
    <property type="match status" value="1"/>
</dbReference>
<dbReference type="Gene3D" id="1.10.287.950">
    <property type="entry name" value="Methyl-accepting chemotaxis protein"/>
    <property type="match status" value="1"/>
</dbReference>
<dbReference type="PRINTS" id="PR00260">
    <property type="entry name" value="CHEMTRNSDUCR"/>
</dbReference>
<organism evidence="5 6">
    <name type="scientific">Rhizobium oryzicola</name>
    <dbReference type="NCBI Taxonomy" id="1232668"/>
    <lineage>
        <taxon>Bacteria</taxon>
        <taxon>Pseudomonadati</taxon>
        <taxon>Pseudomonadota</taxon>
        <taxon>Alphaproteobacteria</taxon>
        <taxon>Hyphomicrobiales</taxon>
        <taxon>Rhizobiaceae</taxon>
        <taxon>Rhizobium/Agrobacterium group</taxon>
        <taxon>Rhizobium</taxon>
    </lineage>
</organism>
<dbReference type="InterPro" id="IPR051310">
    <property type="entry name" value="MCP_chemotaxis"/>
</dbReference>
<dbReference type="EMBL" id="JAUKWQ010000001">
    <property type="protein sequence ID" value="MDO1581134.1"/>
    <property type="molecule type" value="Genomic_DNA"/>
</dbReference>
<keyword evidence="6" id="KW-1185">Reference proteome</keyword>
<dbReference type="Proteomes" id="UP001169006">
    <property type="component" value="Unassembled WGS sequence"/>
</dbReference>
<dbReference type="PANTHER" id="PTHR43531:SF11">
    <property type="entry name" value="METHYL-ACCEPTING CHEMOTAXIS PROTEIN 3"/>
    <property type="match status" value="1"/>
</dbReference>
<evidence type="ECO:0000313" key="6">
    <source>
        <dbReference type="Proteomes" id="UP001169006"/>
    </source>
</evidence>
<evidence type="ECO:0000256" key="2">
    <source>
        <dbReference type="ARBA" id="ARBA00029447"/>
    </source>
</evidence>
<evidence type="ECO:0000313" key="5">
    <source>
        <dbReference type="EMBL" id="MDO1581134.1"/>
    </source>
</evidence>
<reference evidence="5" key="1">
    <citation type="journal article" date="2015" name="Int. J. Syst. Evol. Microbiol.">
        <title>Rhizobium oryzicola sp. nov., potential plant-growth-promoting endophytic bacteria isolated from rice roots.</title>
        <authorList>
            <person name="Zhang X.X."/>
            <person name="Gao J.S."/>
            <person name="Cao Y.H."/>
            <person name="Sheirdil R.A."/>
            <person name="Wang X.C."/>
            <person name="Zhang L."/>
        </authorList>
    </citation>
    <scope>NUCLEOTIDE SEQUENCE</scope>
    <source>
        <strain evidence="5">05753</strain>
    </source>
</reference>
<dbReference type="PROSITE" id="PS50111">
    <property type="entry name" value="CHEMOTAXIS_TRANSDUC_2"/>
    <property type="match status" value="1"/>
</dbReference>
<feature type="domain" description="Methyl-accepting transducer" evidence="4">
    <location>
        <begin position="222"/>
        <end position="451"/>
    </location>
</feature>
<dbReference type="SUPFAM" id="SSF58104">
    <property type="entry name" value="Methyl-accepting chemotaxis protein (MCP) signaling domain"/>
    <property type="match status" value="1"/>
</dbReference>
<dbReference type="RefSeq" id="WP_302075263.1">
    <property type="nucleotide sequence ID" value="NZ_JAUKWQ010000001.1"/>
</dbReference>
<evidence type="ECO:0000256" key="3">
    <source>
        <dbReference type="PROSITE-ProRule" id="PRU00284"/>
    </source>
</evidence>
<proteinExistence type="inferred from homology"/>
<sequence>MKGIDQEIKPWTGDKRKTGQELFQVLDQHIREVSTKCYKSFDPSTTVLPDDVVARERVKFQHLCEGNFNADYFAAQAPVIRAIAEKIGFTNFIVKAASIYAAEWSLVVLKETSWSPRKREVYLRSIIESIFTDIATAVNVLIQDMETERDKERAQFETARASDAAADERAMAILGKALNELASGNLVTRIGDEMSNKHTAARNDFNSATEALNGVMRKIAGTVGELHRGMEEITASSDNLSRRTEQQAQTLEETAAALHELTTTVQRTSEGAAVANRAASSAKAEVSRTGEIMTEAEAAMSRIASSSQEIARIVSVMDEIAFQTNLLALNAGVEAARAGDAGKGFAVVASEVRALAQRSAEAAKEIRSLISASTEQVKHGVSLVETTSMTLSGIVQKVAEIDEVIATIAHSAREQASGIKDINDAVAQMDRVTQQNAAMVEESSAATATMRSKSQELARLLDGFTLNGSAQAASPARFTQKYAA</sequence>
<dbReference type="SMART" id="SM00283">
    <property type="entry name" value="MA"/>
    <property type="match status" value="1"/>
</dbReference>
<reference evidence="5" key="2">
    <citation type="submission" date="2023-07" db="EMBL/GenBank/DDBJ databases">
        <authorList>
            <person name="Sun H."/>
        </authorList>
    </citation>
    <scope>NUCLEOTIDE SEQUENCE</scope>
    <source>
        <strain evidence="5">05753</strain>
    </source>
</reference>
<evidence type="ECO:0000259" key="4">
    <source>
        <dbReference type="PROSITE" id="PS50111"/>
    </source>
</evidence>
<dbReference type="CDD" id="cd11386">
    <property type="entry name" value="MCP_signal"/>
    <property type="match status" value="1"/>
</dbReference>